<dbReference type="CDD" id="cd14852">
    <property type="entry name" value="LD-carboxypeptidase"/>
    <property type="match status" value="1"/>
</dbReference>
<protein>
    <submittedName>
        <fullName evidence="2">Peptidase M15</fullName>
    </submittedName>
</protein>
<reference evidence="2 3" key="1">
    <citation type="submission" date="2018-02" db="EMBL/GenBank/DDBJ databases">
        <title>novel marine gammaproteobacteria from coastal saline agro ecosystem.</title>
        <authorList>
            <person name="Krishnan R."/>
            <person name="Ramesh Kumar N."/>
        </authorList>
    </citation>
    <scope>NUCLEOTIDE SEQUENCE [LARGE SCALE GENOMIC DNA]</scope>
    <source>
        <strain evidence="2 3">228</strain>
    </source>
</reference>
<dbReference type="InterPro" id="IPR003709">
    <property type="entry name" value="VanY-like_core_dom"/>
</dbReference>
<dbReference type="Gene3D" id="3.30.1380.10">
    <property type="match status" value="1"/>
</dbReference>
<name>A0A2S5KH33_9PROT</name>
<comment type="caution">
    <text evidence="2">The sequence shown here is derived from an EMBL/GenBank/DDBJ whole genome shotgun (WGS) entry which is preliminary data.</text>
</comment>
<dbReference type="Pfam" id="PF02557">
    <property type="entry name" value="VanY"/>
    <property type="match status" value="1"/>
</dbReference>
<dbReference type="PANTHER" id="PTHR34385:SF1">
    <property type="entry name" value="PEPTIDOGLYCAN L-ALANYL-D-GLUTAMATE ENDOPEPTIDASE CWLK"/>
    <property type="match status" value="1"/>
</dbReference>
<organism evidence="2 3">
    <name type="scientific">Proteobacteria bacterium 228</name>
    <dbReference type="NCBI Taxonomy" id="2083153"/>
    <lineage>
        <taxon>Bacteria</taxon>
        <taxon>Pseudomonadati</taxon>
        <taxon>Pseudomonadota</taxon>
    </lineage>
</organism>
<dbReference type="EMBL" id="PRLP01000167">
    <property type="protein sequence ID" value="PPC74082.1"/>
    <property type="molecule type" value="Genomic_DNA"/>
</dbReference>
<accession>A0A2S5KH33</accession>
<sequence length="186" mass="20734">MSTSTDLCSSEQAQLKTLTHQWLHELGIDLALIDSRPLPFFAEATELVIAETNEQGREFQLTPHAAQAWQTMKAAAAADAVSLLMVSAYRSVDYQMDLIRRKQSRGVAADDILTVLAPPGCSEHHTGRAIDINTPDCAPASEDFAATPAFSWLQHHAAEYGFRLSFPPDNPWGYVYEPWHWCWHPA</sequence>
<dbReference type="InterPro" id="IPR058193">
    <property type="entry name" value="VanY/YodJ_core_dom"/>
</dbReference>
<dbReference type="GO" id="GO:0006508">
    <property type="term" value="P:proteolysis"/>
    <property type="evidence" value="ECO:0007669"/>
    <property type="project" value="InterPro"/>
</dbReference>
<dbReference type="PANTHER" id="PTHR34385">
    <property type="entry name" value="D-ALANYL-D-ALANINE CARBOXYPEPTIDASE"/>
    <property type="match status" value="1"/>
</dbReference>
<evidence type="ECO:0000259" key="1">
    <source>
        <dbReference type="Pfam" id="PF02557"/>
    </source>
</evidence>
<dbReference type="Proteomes" id="UP000238196">
    <property type="component" value="Unassembled WGS sequence"/>
</dbReference>
<evidence type="ECO:0000313" key="3">
    <source>
        <dbReference type="Proteomes" id="UP000238196"/>
    </source>
</evidence>
<dbReference type="SUPFAM" id="SSF55166">
    <property type="entry name" value="Hedgehog/DD-peptidase"/>
    <property type="match status" value="1"/>
</dbReference>
<proteinExistence type="predicted"/>
<feature type="domain" description="D-alanyl-D-alanine carboxypeptidase-like core" evidence="1">
    <location>
        <begin position="60"/>
        <end position="185"/>
    </location>
</feature>
<gene>
    <name evidence="2" type="ORF">C4K68_27070</name>
</gene>
<dbReference type="InterPro" id="IPR009045">
    <property type="entry name" value="Zn_M74/Hedgehog-like"/>
</dbReference>
<dbReference type="InterPro" id="IPR052179">
    <property type="entry name" value="DD-CPase-like"/>
</dbReference>
<dbReference type="AlphaFoldDB" id="A0A2S5KH33"/>
<dbReference type="GO" id="GO:0008233">
    <property type="term" value="F:peptidase activity"/>
    <property type="evidence" value="ECO:0007669"/>
    <property type="project" value="InterPro"/>
</dbReference>
<evidence type="ECO:0000313" key="2">
    <source>
        <dbReference type="EMBL" id="PPC74082.1"/>
    </source>
</evidence>
<dbReference type="OrthoDB" id="9792074at2"/>